<dbReference type="InterPro" id="IPR058792">
    <property type="entry name" value="Beta-barrel_RND_2"/>
</dbReference>
<dbReference type="Gene3D" id="2.40.30.170">
    <property type="match status" value="1"/>
</dbReference>
<comment type="caution">
    <text evidence="5">The sequence shown here is derived from an EMBL/GenBank/DDBJ whole genome shotgun (WGS) entry which is preliminary data.</text>
</comment>
<dbReference type="Pfam" id="PF25954">
    <property type="entry name" value="Beta-barrel_RND_2"/>
    <property type="match status" value="1"/>
</dbReference>
<dbReference type="PANTHER" id="PTHR32347:SF23">
    <property type="entry name" value="BLL5650 PROTEIN"/>
    <property type="match status" value="1"/>
</dbReference>
<evidence type="ECO:0000256" key="3">
    <source>
        <dbReference type="SAM" id="Coils"/>
    </source>
</evidence>
<gene>
    <name evidence="5" type="ORF">C8P64_2245</name>
</gene>
<keyword evidence="2 3" id="KW-0175">Coiled coil</keyword>
<evidence type="ECO:0000313" key="5">
    <source>
        <dbReference type="EMBL" id="PTX43713.1"/>
    </source>
</evidence>
<evidence type="ECO:0000313" key="6">
    <source>
        <dbReference type="Proteomes" id="UP000244174"/>
    </source>
</evidence>
<evidence type="ECO:0000256" key="1">
    <source>
        <dbReference type="ARBA" id="ARBA00004196"/>
    </source>
</evidence>
<keyword evidence="6" id="KW-1185">Reference proteome</keyword>
<dbReference type="PROSITE" id="PS51257">
    <property type="entry name" value="PROKAR_LIPOPROTEIN"/>
    <property type="match status" value="1"/>
</dbReference>
<evidence type="ECO:0000259" key="4">
    <source>
        <dbReference type="Pfam" id="PF25954"/>
    </source>
</evidence>
<dbReference type="SUPFAM" id="SSF111369">
    <property type="entry name" value="HlyD-like secretion proteins"/>
    <property type="match status" value="1"/>
</dbReference>
<name>A0A2T6AIS4_9FLAO</name>
<dbReference type="Proteomes" id="UP000244174">
    <property type="component" value="Unassembled WGS sequence"/>
</dbReference>
<feature type="coiled-coil region" evidence="3">
    <location>
        <begin position="145"/>
        <end position="190"/>
    </location>
</feature>
<protein>
    <submittedName>
        <fullName evidence="5">Multidrug efflux pump subunit AcrA (Membrane-fusion protein)</fullName>
    </submittedName>
</protein>
<dbReference type="OrthoDB" id="869610at2"/>
<feature type="domain" description="CusB-like beta-barrel" evidence="4">
    <location>
        <begin position="233"/>
        <end position="302"/>
    </location>
</feature>
<sequence length="361" mass="41039">MIRQVTGCILSLFLLSCQSKEEKIQPSYGEISEFVYASVTIQPDSLYKVYSAVNGILDKEFVVEGDEVKVGDPILQIINSNPKLNTENAWLSYKLAEKNLSASGTILSSIKDEIKAARLKLINDSIYFKRQEKLWQQQIGSKSAYEQKKLQYELSQNQLDLLENKYEQTRNELETQLKQARNNYKNSMITTGEYTINSKINGKVYALYKNKGEIVNTQQALASLGSDSVFVVEMLVDEVDIVRLKRGQQTYIHLDAYPGEVFEAAIFKIYPKKDEANQTFLVEARFKDIPPTLYPGLSGEANILIDRKENTLSIPKDYLLEDSRVKTEDGMVRVTTGMENMEMVEITSGIAKDTWIYKPSP</sequence>
<accession>A0A2T6AIS4</accession>
<organism evidence="5 6">
    <name type="scientific">Christiangramia gaetbulicola</name>
    <dbReference type="NCBI Taxonomy" id="703340"/>
    <lineage>
        <taxon>Bacteria</taxon>
        <taxon>Pseudomonadati</taxon>
        <taxon>Bacteroidota</taxon>
        <taxon>Flavobacteriia</taxon>
        <taxon>Flavobacteriales</taxon>
        <taxon>Flavobacteriaceae</taxon>
        <taxon>Christiangramia</taxon>
    </lineage>
</organism>
<reference evidence="5 6" key="1">
    <citation type="submission" date="2018-04" db="EMBL/GenBank/DDBJ databases">
        <title>Genomic Encyclopedia of Archaeal and Bacterial Type Strains, Phase II (KMG-II): from individual species to whole genera.</title>
        <authorList>
            <person name="Goeker M."/>
        </authorList>
    </citation>
    <scope>NUCLEOTIDE SEQUENCE [LARGE SCALE GENOMIC DNA]</scope>
    <source>
        <strain evidence="5 6">DSM 23082</strain>
    </source>
</reference>
<dbReference type="GO" id="GO:0030313">
    <property type="term" value="C:cell envelope"/>
    <property type="evidence" value="ECO:0007669"/>
    <property type="project" value="UniProtKB-SubCell"/>
</dbReference>
<dbReference type="PANTHER" id="PTHR32347">
    <property type="entry name" value="EFFLUX SYSTEM COMPONENT YKNX-RELATED"/>
    <property type="match status" value="1"/>
</dbReference>
<dbReference type="Gene3D" id="2.40.50.100">
    <property type="match status" value="1"/>
</dbReference>
<evidence type="ECO:0000256" key="2">
    <source>
        <dbReference type="ARBA" id="ARBA00023054"/>
    </source>
</evidence>
<dbReference type="AlphaFoldDB" id="A0A2T6AIS4"/>
<dbReference type="EMBL" id="QBKQ01000002">
    <property type="protein sequence ID" value="PTX43713.1"/>
    <property type="molecule type" value="Genomic_DNA"/>
</dbReference>
<comment type="subcellular location">
    <subcellularLocation>
        <location evidence="1">Cell envelope</location>
    </subcellularLocation>
</comment>
<dbReference type="InterPro" id="IPR050465">
    <property type="entry name" value="UPF0194_transport"/>
</dbReference>
<dbReference type="RefSeq" id="WP_108172120.1">
    <property type="nucleotide sequence ID" value="NZ_QBKQ01000002.1"/>
</dbReference>
<proteinExistence type="predicted"/>